<dbReference type="AlphaFoldDB" id="A0A0F9NKY1"/>
<organism evidence="1">
    <name type="scientific">marine sediment metagenome</name>
    <dbReference type="NCBI Taxonomy" id="412755"/>
    <lineage>
        <taxon>unclassified sequences</taxon>
        <taxon>metagenomes</taxon>
        <taxon>ecological metagenomes</taxon>
    </lineage>
</organism>
<sequence length="135" mass="15305">MELSNQEIWLAYPNLVILSKLRLPFKASMGIAALMSGLRDPFSAIERKRLELVAKYGEHNDKTRQTTVAMDGKNAAVFAKEFGELLMPTRDWELNKVTLPETILAACDKCKHKVEVPILIEPNLLLPLQKFLEVK</sequence>
<protein>
    <submittedName>
        <fullName evidence="1">Uncharacterized protein</fullName>
    </submittedName>
</protein>
<proteinExistence type="predicted"/>
<evidence type="ECO:0000313" key="1">
    <source>
        <dbReference type="EMBL" id="KKM81962.1"/>
    </source>
</evidence>
<accession>A0A0F9NKY1</accession>
<dbReference type="EMBL" id="LAZR01007935">
    <property type="protein sequence ID" value="KKM81962.1"/>
    <property type="molecule type" value="Genomic_DNA"/>
</dbReference>
<name>A0A0F9NKY1_9ZZZZ</name>
<comment type="caution">
    <text evidence="1">The sequence shown here is derived from an EMBL/GenBank/DDBJ whole genome shotgun (WGS) entry which is preliminary data.</text>
</comment>
<gene>
    <name evidence="1" type="ORF">LCGC14_1324560</name>
</gene>
<reference evidence="1" key="1">
    <citation type="journal article" date="2015" name="Nature">
        <title>Complex archaea that bridge the gap between prokaryotes and eukaryotes.</title>
        <authorList>
            <person name="Spang A."/>
            <person name="Saw J.H."/>
            <person name="Jorgensen S.L."/>
            <person name="Zaremba-Niedzwiedzka K."/>
            <person name="Martijn J."/>
            <person name="Lind A.E."/>
            <person name="van Eijk R."/>
            <person name="Schleper C."/>
            <person name="Guy L."/>
            <person name="Ettema T.J."/>
        </authorList>
    </citation>
    <scope>NUCLEOTIDE SEQUENCE</scope>
</reference>